<gene>
    <name evidence="1" type="ORF">NCTC12151_02409</name>
</gene>
<dbReference type="Proteomes" id="UP000249005">
    <property type="component" value="Chromosome 1"/>
</dbReference>
<accession>A0A2X4V163</accession>
<organism evidence="1 2">
    <name type="scientific">Leminorella richardii</name>
    <dbReference type="NCBI Taxonomy" id="158841"/>
    <lineage>
        <taxon>Bacteria</taxon>
        <taxon>Pseudomonadati</taxon>
        <taxon>Pseudomonadota</taxon>
        <taxon>Gammaproteobacteria</taxon>
        <taxon>Enterobacterales</taxon>
        <taxon>Budviciaceae</taxon>
        <taxon>Leminorella</taxon>
    </lineage>
</organism>
<evidence type="ECO:0000313" key="1">
    <source>
        <dbReference type="EMBL" id="SQI41898.1"/>
    </source>
</evidence>
<keyword evidence="2" id="KW-1185">Reference proteome</keyword>
<protein>
    <recommendedName>
        <fullName evidence="3">Plasmid stabilisation system protein</fullName>
    </recommendedName>
</protein>
<dbReference type="KEGG" id="lri:NCTC12151_02409"/>
<dbReference type="InterPro" id="IPR035093">
    <property type="entry name" value="RelE/ParE_toxin_dom_sf"/>
</dbReference>
<proteinExistence type="predicted"/>
<evidence type="ECO:0008006" key="3">
    <source>
        <dbReference type="Google" id="ProtNLM"/>
    </source>
</evidence>
<dbReference type="Pfam" id="PF15781">
    <property type="entry name" value="ParE-like_toxin"/>
    <property type="match status" value="1"/>
</dbReference>
<dbReference type="InterPro" id="IPR031552">
    <property type="entry name" value="ParE-like_toxin"/>
</dbReference>
<dbReference type="SUPFAM" id="SSF143011">
    <property type="entry name" value="RelE-like"/>
    <property type="match status" value="1"/>
</dbReference>
<reference evidence="1 2" key="1">
    <citation type="submission" date="2018-06" db="EMBL/GenBank/DDBJ databases">
        <authorList>
            <consortium name="Pathogen Informatics"/>
            <person name="Doyle S."/>
        </authorList>
    </citation>
    <scope>NUCLEOTIDE SEQUENCE [LARGE SCALE GENOMIC DNA]</scope>
    <source>
        <strain evidence="1 2">NCTC12151</strain>
    </source>
</reference>
<dbReference type="Gene3D" id="3.30.2310.20">
    <property type="entry name" value="RelE-like"/>
    <property type="match status" value="1"/>
</dbReference>
<dbReference type="EMBL" id="LS483470">
    <property type="protein sequence ID" value="SQI41898.1"/>
    <property type="molecule type" value="Genomic_DNA"/>
</dbReference>
<name>A0A2X4V163_9GAMM</name>
<sequence length="103" mass="12134">MSEGPQNREIDVYQSNRFEKALDKLPEKLQQIVEDEIDKIVDNPELGEQKKGDLSYLRVHKFKLNNQLTLLGYSWVENKIELYLLSLEPHENFYQAQKKAPKS</sequence>
<dbReference type="OrthoDB" id="5296677at2"/>
<dbReference type="RefSeq" id="WP_111740860.1">
    <property type="nucleotide sequence ID" value="NZ_LR698987.1"/>
</dbReference>
<dbReference type="AlphaFoldDB" id="A0A2X4V163"/>
<evidence type="ECO:0000313" key="2">
    <source>
        <dbReference type="Proteomes" id="UP000249005"/>
    </source>
</evidence>